<evidence type="ECO:0000259" key="14">
    <source>
        <dbReference type="PROSITE" id="PS50076"/>
    </source>
</evidence>
<evidence type="ECO:0000256" key="4">
    <source>
        <dbReference type="ARBA" id="ARBA00022946"/>
    </source>
</evidence>
<keyword evidence="2 13" id="KW-0812">Transmembrane</keyword>
<accession>A0AA35LF35</accession>
<keyword evidence="8" id="KW-0143">Chaperone</keyword>
<feature type="compositionally biased region" description="Gly residues" evidence="12">
    <location>
        <begin position="36"/>
        <end position="48"/>
    </location>
</feature>
<feature type="transmembrane region" description="Helical" evidence="13">
    <location>
        <begin position="202"/>
        <end position="221"/>
    </location>
</feature>
<dbReference type="SUPFAM" id="SSF46565">
    <property type="entry name" value="Chaperone J-domain"/>
    <property type="match status" value="1"/>
</dbReference>
<sequence>MALLRGLNKGTAAPLLWAPRAVLSRPPQTAGLSGTESGGGTGRPGSGPQGLYDLLGVPPGATQAQIKTAYYKQSFLYHPDRNAGSEEAARRFTLVNEAYLVLGSVALRRKYDRGLLSREDLRTAGKPSGKTAGSSTTTTSSATRTRPFASTWPHNKPIFDFDKFYQAHYGEQLERERFIREKRREMQKRKAEMENMWRREHLQELLVAITFLSTLIFLVSFK</sequence>
<dbReference type="GO" id="GO:0005743">
    <property type="term" value="C:mitochondrial inner membrane"/>
    <property type="evidence" value="ECO:0007669"/>
    <property type="project" value="UniProtKB-SubCell"/>
</dbReference>
<comment type="subcellular location">
    <subcellularLocation>
        <location evidence="1">Mitochondrion inner membrane</location>
        <topology evidence="1">Single-pass membrane protein</topology>
    </subcellularLocation>
</comment>
<dbReference type="SMART" id="SM00271">
    <property type="entry name" value="DnaJ"/>
    <property type="match status" value="1"/>
</dbReference>
<dbReference type="InterPro" id="IPR053025">
    <property type="entry name" value="Mito_ATP_Synthase-Asso"/>
</dbReference>
<evidence type="ECO:0000256" key="2">
    <source>
        <dbReference type="ARBA" id="ARBA00022692"/>
    </source>
</evidence>
<dbReference type="PROSITE" id="PS50076">
    <property type="entry name" value="DNAJ_2"/>
    <property type="match status" value="1"/>
</dbReference>
<evidence type="ECO:0000256" key="11">
    <source>
        <dbReference type="ARBA" id="ARBA00070112"/>
    </source>
</evidence>
<evidence type="ECO:0000256" key="13">
    <source>
        <dbReference type="SAM" id="Phobius"/>
    </source>
</evidence>
<dbReference type="PANTHER" id="PTHR44873:SF1">
    <property type="entry name" value="DNAJ HOMOLOG SUBFAMILY C MEMBER 30, MITOCHONDRIAL"/>
    <property type="match status" value="1"/>
</dbReference>
<dbReference type="Gene3D" id="1.10.287.110">
    <property type="entry name" value="DnaJ domain"/>
    <property type="match status" value="1"/>
</dbReference>
<evidence type="ECO:0000256" key="3">
    <source>
        <dbReference type="ARBA" id="ARBA00022792"/>
    </source>
</evidence>
<protein>
    <recommendedName>
        <fullName evidence="11">DnaJ homolog subfamily C member 30, mitochondrial</fullName>
    </recommendedName>
</protein>
<reference evidence="15" key="1">
    <citation type="submission" date="2022-12" db="EMBL/GenBank/DDBJ databases">
        <authorList>
            <person name="Alioto T."/>
            <person name="Alioto T."/>
            <person name="Gomez Garrido J."/>
        </authorList>
    </citation>
    <scope>NUCLEOTIDE SEQUENCE</scope>
</reference>
<organism evidence="15 16">
    <name type="scientific">Podarcis lilfordi</name>
    <name type="common">Lilford's wall lizard</name>
    <dbReference type="NCBI Taxonomy" id="74358"/>
    <lineage>
        <taxon>Eukaryota</taxon>
        <taxon>Metazoa</taxon>
        <taxon>Chordata</taxon>
        <taxon>Craniata</taxon>
        <taxon>Vertebrata</taxon>
        <taxon>Euteleostomi</taxon>
        <taxon>Lepidosauria</taxon>
        <taxon>Squamata</taxon>
        <taxon>Bifurcata</taxon>
        <taxon>Unidentata</taxon>
        <taxon>Episquamata</taxon>
        <taxon>Laterata</taxon>
        <taxon>Lacertibaenia</taxon>
        <taxon>Lacertidae</taxon>
        <taxon>Podarcis</taxon>
    </lineage>
</organism>
<evidence type="ECO:0000256" key="6">
    <source>
        <dbReference type="ARBA" id="ARBA00023128"/>
    </source>
</evidence>
<feature type="compositionally biased region" description="Low complexity" evidence="12">
    <location>
        <begin position="124"/>
        <end position="148"/>
    </location>
</feature>
<dbReference type="PANTHER" id="PTHR44873">
    <property type="entry name" value="DNAJ HOMOLOG SUBFAMILY C MEMBER 30, MITOCHONDRIAL"/>
    <property type="match status" value="1"/>
</dbReference>
<evidence type="ECO:0000256" key="7">
    <source>
        <dbReference type="ARBA" id="ARBA00023136"/>
    </source>
</evidence>
<evidence type="ECO:0000256" key="1">
    <source>
        <dbReference type="ARBA" id="ARBA00004434"/>
    </source>
</evidence>
<dbReference type="CDD" id="cd06257">
    <property type="entry name" value="DnaJ"/>
    <property type="match status" value="1"/>
</dbReference>
<dbReference type="EMBL" id="OX395141">
    <property type="protein sequence ID" value="CAI5795122.1"/>
    <property type="molecule type" value="Genomic_DNA"/>
</dbReference>
<comment type="function">
    <text evidence="9">Mitochondrial protein enriched in neurons that acts as a regulator of mitochondrial respiration. Associates with the ATP synthase complex and facilitates ATP synthesis. May be a chaperone protein involved in the turnover of the subunits of mitochondrial complex I N-module. It facilitates the degradation of N-module subunits damaged by oxidative stress, and contributes to complex I functional efficiency.</text>
</comment>
<proteinExistence type="predicted"/>
<evidence type="ECO:0000313" key="16">
    <source>
        <dbReference type="Proteomes" id="UP001178461"/>
    </source>
</evidence>
<evidence type="ECO:0000256" key="12">
    <source>
        <dbReference type="SAM" id="MobiDB-lite"/>
    </source>
</evidence>
<keyword evidence="3" id="KW-0999">Mitochondrion inner membrane</keyword>
<feature type="region of interest" description="Disordered" evidence="12">
    <location>
        <begin position="26"/>
        <end position="52"/>
    </location>
</feature>
<dbReference type="InterPro" id="IPR036869">
    <property type="entry name" value="J_dom_sf"/>
</dbReference>
<evidence type="ECO:0000313" key="15">
    <source>
        <dbReference type="EMBL" id="CAI5795122.1"/>
    </source>
</evidence>
<comment type="subunit">
    <text evidence="10">Associates with the ATP synthase complex. Interacts with MT-ATP6; interaction is direct. Interacts with ATP5MC2; interaction is direct.</text>
</comment>
<dbReference type="AlphaFoldDB" id="A0AA35LF35"/>
<name>A0AA35LF35_9SAUR</name>
<feature type="region of interest" description="Disordered" evidence="12">
    <location>
        <begin position="121"/>
        <end position="148"/>
    </location>
</feature>
<feature type="domain" description="J" evidence="14">
    <location>
        <begin position="50"/>
        <end position="115"/>
    </location>
</feature>
<keyword evidence="5 13" id="KW-1133">Transmembrane helix</keyword>
<dbReference type="InterPro" id="IPR001623">
    <property type="entry name" value="DnaJ_domain"/>
</dbReference>
<keyword evidence="6" id="KW-0496">Mitochondrion</keyword>
<evidence type="ECO:0000256" key="8">
    <source>
        <dbReference type="ARBA" id="ARBA00023186"/>
    </source>
</evidence>
<dbReference type="FunFam" id="1.10.287.110:FF:000060">
    <property type="entry name" value="DnaJ (Hsp40) homolog, subfamily C, member 30"/>
    <property type="match status" value="1"/>
</dbReference>
<evidence type="ECO:0000256" key="10">
    <source>
        <dbReference type="ARBA" id="ARBA00065070"/>
    </source>
</evidence>
<keyword evidence="4" id="KW-0809">Transit peptide</keyword>
<gene>
    <name evidence="15" type="ORF">PODLI_1B019113</name>
</gene>
<dbReference type="Pfam" id="PF00226">
    <property type="entry name" value="DnaJ"/>
    <property type="match status" value="1"/>
</dbReference>
<dbReference type="PRINTS" id="PR00625">
    <property type="entry name" value="JDOMAIN"/>
</dbReference>
<keyword evidence="16" id="KW-1185">Reference proteome</keyword>
<keyword evidence="7 13" id="KW-0472">Membrane</keyword>
<dbReference type="Proteomes" id="UP001178461">
    <property type="component" value="Chromosome 15"/>
</dbReference>
<evidence type="ECO:0000256" key="9">
    <source>
        <dbReference type="ARBA" id="ARBA00058822"/>
    </source>
</evidence>
<evidence type="ECO:0000256" key="5">
    <source>
        <dbReference type="ARBA" id="ARBA00022989"/>
    </source>
</evidence>